<dbReference type="GO" id="GO:0006508">
    <property type="term" value="P:proteolysis"/>
    <property type="evidence" value="ECO:0007669"/>
    <property type="project" value="UniProtKB-KW"/>
</dbReference>
<evidence type="ECO:0000313" key="8">
    <source>
        <dbReference type="Proteomes" id="UP000247792"/>
    </source>
</evidence>
<keyword evidence="1" id="KW-0645">Protease</keyword>
<dbReference type="Pfam" id="PF00326">
    <property type="entry name" value="Peptidase_S9"/>
    <property type="match status" value="1"/>
</dbReference>
<dbReference type="Gene3D" id="2.120.10.30">
    <property type="entry name" value="TolB, C-terminal domain"/>
    <property type="match status" value="1"/>
</dbReference>
<dbReference type="EMBL" id="QJKB01000002">
    <property type="protein sequence ID" value="PXX45115.1"/>
    <property type="molecule type" value="Genomic_DNA"/>
</dbReference>
<feature type="domain" description="Peptidase S9 prolyl oligopeptidase catalytic" evidence="6">
    <location>
        <begin position="655"/>
        <end position="811"/>
    </location>
</feature>
<reference evidence="7 8" key="1">
    <citation type="submission" date="2018-05" db="EMBL/GenBank/DDBJ databases">
        <title>Genomic Encyclopedia of Type Strains, Phase IV (KMG-IV): sequencing the most valuable type-strain genomes for metagenomic binning, comparative biology and taxonomic classification.</title>
        <authorList>
            <person name="Goeker M."/>
        </authorList>
    </citation>
    <scope>NUCLEOTIDE SEQUENCE [LARGE SCALE GENOMIC DNA]</scope>
    <source>
        <strain evidence="7 8">DSM 19792</strain>
    </source>
</reference>
<dbReference type="InterPro" id="IPR011042">
    <property type="entry name" value="6-blade_b-propeller_TolB-like"/>
</dbReference>
<evidence type="ECO:0000256" key="5">
    <source>
        <dbReference type="SAM" id="SignalP"/>
    </source>
</evidence>
<evidence type="ECO:0000313" key="7">
    <source>
        <dbReference type="EMBL" id="PXX45115.1"/>
    </source>
</evidence>
<evidence type="ECO:0000256" key="3">
    <source>
        <dbReference type="ARBA" id="ARBA00022825"/>
    </source>
</evidence>
<dbReference type="OrthoDB" id="6388416at2"/>
<dbReference type="SUPFAM" id="SSF53474">
    <property type="entry name" value="alpha/beta-Hydrolases"/>
    <property type="match status" value="1"/>
</dbReference>
<evidence type="ECO:0000259" key="6">
    <source>
        <dbReference type="Pfam" id="PF00326"/>
    </source>
</evidence>
<dbReference type="InterPro" id="IPR001375">
    <property type="entry name" value="Peptidase_S9_cat"/>
</dbReference>
<evidence type="ECO:0000256" key="1">
    <source>
        <dbReference type="ARBA" id="ARBA00022670"/>
    </source>
</evidence>
<dbReference type="ESTHER" id="9burk-a0a318jwn1">
    <property type="family name" value="Glutamyl_Peptidase_S9"/>
</dbReference>
<sequence>MIRIKPLFVAATFALLASASSQIQAGHVPESGYQLPPAELQAVVDAPRGPLFRLGPQRKTALLLTLPGLPGIADVAQPELRLAGLRINPRTRATSHFDFGNGMSLLDISTGKAREVKGLPAKLKIAETAWSPDEQWLAFSLWVDNGVELWLLDIKKGTVRRLMADKLNAVTGPGFSWIEGSEKLLVRLTPLHQKELPPLPAVPAGPNMQETKGGKTLQNRIYPDMLRTARDSDTLDWYLQTQLGIVNLNGEVRRITRPMTLIKSLASPDGKLILTTQLRRPYSTMLPVDRFAQLIELWDNQGKKIKTVAERPLRERIPTGNDAVQAGPRDFGWRTDKPATLYWLEAQAGGDPEVNSKIHDALFQQAAPFDTPAQKLMDIPWRFGNVQWGNDYLAVVTENWLKTRDTRTWRIQPGVPDSKPELMFARKSEDQYTNPGNPVMTQNAQGRLVLRISPDGRAIFFTGTGASPEGDRPFLDKFDLTNKQTTRLWRSQAPYYEEVQALLNDKGSSFITSRESVEERPNFYLHDLLANVAPRALTQFPHPMPQFKGIKKQQIRYEREDGVDLTATLYLPPGYDPKRDGPRPLLMWAYPREFKSAEAAGQVIGSQYKFNRISYNGPLPMLARGYVVLDGPTMPIIGEGKKEPNDTYLEQLKMDAEAAVDEVVRLGVADRNRIAIGGHSYGAFMTANLLAHTRFFRAGIARSGAYNRSLTPFGFQSEDRNYWKANKVYQEMSPFNFAHQFKDPILFIHGEQDNNSGTFPMQSERMYQAIQGLGGATRLAMLPNESHSYRARESILHMLWEQDRWLEMYVKNAKPDGNRD</sequence>
<proteinExistence type="predicted"/>
<evidence type="ECO:0000256" key="4">
    <source>
        <dbReference type="ARBA" id="ARBA00022946"/>
    </source>
</evidence>
<keyword evidence="8" id="KW-1185">Reference proteome</keyword>
<keyword evidence="3" id="KW-0720">Serine protease</keyword>
<protein>
    <submittedName>
        <fullName evidence="7">Glutamyl peptidase</fullName>
    </submittedName>
</protein>
<feature type="chain" id="PRO_5016388666" evidence="5">
    <location>
        <begin position="26"/>
        <end position="820"/>
    </location>
</feature>
<comment type="caution">
    <text evidence="7">The sequence shown here is derived from an EMBL/GenBank/DDBJ whole genome shotgun (WGS) entry which is preliminary data.</text>
</comment>
<dbReference type="PANTHER" id="PTHR42776">
    <property type="entry name" value="SERINE PEPTIDASE S9 FAMILY MEMBER"/>
    <property type="match status" value="1"/>
</dbReference>
<evidence type="ECO:0000256" key="2">
    <source>
        <dbReference type="ARBA" id="ARBA00022801"/>
    </source>
</evidence>
<dbReference type="Proteomes" id="UP000247792">
    <property type="component" value="Unassembled WGS sequence"/>
</dbReference>
<keyword evidence="2" id="KW-0378">Hydrolase</keyword>
<dbReference type="PANTHER" id="PTHR42776:SF28">
    <property type="entry name" value="GLUTAMYL ENDOPEPTIDASE, CHLOROPLASTIC-RELATED"/>
    <property type="match status" value="1"/>
</dbReference>
<dbReference type="FunFam" id="3.40.50.1820:FF:000049">
    <property type="entry name" value="probable glutamyl endopeptidase, chloroplastic"/>
    <property type="match status" value="1"/>
</dbReference>
<accession>A0A318JWN1</accession>
<dbReference type="AlphaFoldDB" id="A0A318JWN1"/>
<keyword evidence="4" id="KW-0809">Transit peptide</keyword>
<gene>
    <name evidence="7" type="ORF">DFR42_102328</name>
</gene>
<dbReference type="Gene3D" id="3.40.50.1820">
    <property type="entry name" value="alpha/beta hydrolase"/>
    <property type="match status" value="1"/>
</dbReference>
<feature type="signal peptide" evidence="5">
    <location>
        <begin position="1"/>
        <end position="25"/>
    </location>
</feature>
<dbReference type="RefSeq" id="WP_110254583.1">
    <property type="nucleotide sequence ID" value="NZ_QJKB01000002.1"/>
</dbReference>
<organism evidence="7 8">
    <name type="scientific">Undibacterium pigrum</name>
    <dbReference type="NCBI Taxonomy" id="401470"/>
    <lineage>
        <taxon>Bacteria</taxon>
        <taxon>Pseudomonadati</taxon>
        <taxon>Pseudomonadota</taxon>
        <taxon>Betaproteobacteria</taxon>
        <taxon>Burkholderiales</taxon>
        <taxon>Oxalobacteraceae</taxon>
        <taxon>Undibacterium</taxon>
    </lineage>
</organism>
<keyword evidence="5" id="KW-0732">Signal</keyword>
<dbReference type="GO" id="GO:0004252">
    <property type="term" value="F:serine-type endopeptidase activity"/>
    <property type="evidence" value="ECO:0007669"/>
    <property type="project" value="TreeGrafter"/>
</dbReference>
<name>A0A318JWN1_9BURK</name>
<dbReference type="SUPFAM" id="SSF82171">
    <property type="entry name" value="DPP6 N-terminal domain-like"/>
    <property type="match status" value="1"/>
</dbReference>
<dbReference type="InterPro" id="IPR029058">
    <property type="entry name" value="AB_hydrolase_fold"/>
</dbReference>